<keyword evidence="2" id="KW-1003">Cell membrane</keyword>
<keyword evidence="7" id="KW-0325">Glycoprotein</keyword>
<evidence type="ECO:0000256" key="6">
    <source>
        <dbReference type="ARBA" id="ARBA00023170"/>
    </source>
</evidence>
<dbReference type="PANTHER" id="PTHR42643">
    <property type="entry name" value="IONOTROPIC RECEPTOR 20A-RELATED"/>
    <property type="match status" value="1"/>
</dbReference>
<evidence type="ECO:0000256" key="4">
    <source>
        <dbReference type="ARBA" id="ARBA00022989"/>
    </source>
</evidence>
<dbReference type="EMBL" id="JASPKZ010007164">
    <property type="protein sequence ID" value="KAJ9586405.1"/>
    <property type="molecule type" value="Genomic_DNA"/>
</dbReference>
<evidence type="ECO:0000313" key="10">
    <source>
        <dbReference type="Proteomes" id="UP001233999"/>
    </source>
</evidence>
<proteinExistence type="predicted"/>
<keyword evidence="10" id="KW-1185">Reference proteome</keyword>
<evidence type="ECO:0000256" key="8">
    <source>
        <dbReference type="SAM" id="Phobius"/>
    </source>
</evidence>
<organism evidence="9 10">
    <name type="scientific">Diploptera punctata</name>
    <name type="common">Pacific beetle cockroach</name>
    <dbReference type="NCBI Taxonomy" id="6984"/>
    <lineage>
        <taxon>Eukaryota</taxon>
        <taxon>Metazoa</taxon>
        <taxon>Ecdysozoa</taxon>
        <taxon>Arthropoda</taxon>
        <taxon>Hexapoda</taxon>
        <taxon>Insecta</taxon>
        <taxon>Pterygota</taxon>
        <taxon>Neoptera</taxon>
        <taxon>Polyneoptera</taxon>
        <taxon>Dictyoptera</taxon>
        <taxon>Blattodea</taxon>
        <taxon>Blaberoidea</taxon>
        <taxon>Blaberidae</taxon>
        <taxon>Diplopterinae</taxon>
        <taxon>Diploptera</taxon>
    </lineage>
</organism>
<dbReference type="AlphaFoldDB" id="A0AAD8EDD7"/>
<dbReference type="Proteomes" id="UP001233999">
    <property type="component" value="Unassembled WGS sequence"/>
</dbReference>
<keyword evidence="3 8" id="KW-0812">Transmembrane</keyword>
<feature type="transmembrane region" description="Helical" evidence="8">
    <location>
        <begin position="379"/>
        <end position="403"/>
    </location>
</feature>
<dbReference type="SUPFAM" id="SSF53850">
    <property type="entry name" value="Periplasmic binding protein-like II"/>
    <property type="match status" value="1"/>
</dbReference>
<evidence type="ECO:0000256" key="3">
    <source>
        <dbReference type="ARBA" id="ARBA00022692"/>
    </source>
</evidence>
<gene>
    <name evidence="9" type="ORF">L9F63_019947</name>
</gene>
<dbReference type="Gene3D" id="1.10.287.70">
    <property type="match status" value="1"/>
</dbReference>
<evidence type="ECO:0000313" key="9">
    <source>
        <dbReference type="EMBL" id="KAJ9586405.1"/>
    </source>
</evidence>
<dbReference type="PANTHER" id="PTHR42643:SF30">
    <property type="entry name" value="IONOTROPIC RECEPTOR 40A-RELATED"/>
    <property type="match status" value="1"/>
</dbReference>
<protein>
    <submittedName>
        <fullName evidence="9">Uncharacterized protein</fullName>
    </submittedName>
</protein>
<evidence type="ECO:0000256" key="1">
    <source>
        <dbReference type="ARBA" id="ARBA00004651"/>
    </source>
</evidence>
<keyword evidence="5 8" id="KW-0472">Membrane</keyword>
<evidence type="ECO:0000256" key="7">
    <source>
        <dbReference type="ARBA" id="ARBA00023180"/>
    </source>
</evidence>
<dbReference type="GO" id="GO:0005886">
    <property type="term" value="C:plasma membrane"/>
    <property type="evidence" value="ECO:0007669"/>
    <property type="project" value="UniProtKB-SubCell"/>
</dbReference>
<name>A0AAD8EDD7_DIPPU</name>
<comment type="caution">
    <text evidence="9">The sequence shown here is derived from an EMBL/GenBank/DDBJ whole genome shotgun (WGS) entry which is preliminary data.</text>
</comment>
<keyword evidence="4 8" id="KW-1133">Transmembrane helix</keyword>
<reference evidence="9" key="2">
    <citation type="submission" date="2023-05" db="EMBL/GenBank/DDBJ databases">
        <authorList>
            <person name="Fouks B."/>
        </authorList>
    </citation>
    <scope>NUCLEOTIDE SEQUENCE</scope>
    <source>
        <strain evidence="9">Stay&amp;Tobe</strain>
        <tissue evidence="9">Testes</tissue>
    </source>
</reference>
<sequence length="450" mass="52570">MIYTEDQTQMEEARKFGYPDILNHLLKYISKQSDWPIHVTNTNEEKETFLYDSIYKSDCYIIFSLPDLEVLQEQMWDLVESAFWSNRAKFLLVIVGDHFEEPFQEVQTIIDRLWKYYKILDIVILIKIIGKDSIKTIQNRSMVRFDLYSWRPYQSNFQCADTKNILIEDTWNIDVGQFLKQTPLYTYQMPNQYHGCPLRVTAMELKPFLISHNNTERIEFSGYDQRIVHLVAQKMNMRIEYLETRPGNRIEIRMNALEDLLTGITDVICGGYVIHPAITPFADPTVSYTKNSVKWCVPCGTPIPRVKKISQIFKSDVWLMMGLQFILSVFAISWISDKMSRLREEEKTINIGSSVCTVLSIMIGVSIPKMPVSSAQRIIFIILIWYSFALSTVFQSLFTSILINPGVSNQIRLLEELIKSNLDYYYVQGSDEFMNFTSPTYYGQVKLKRN</sequence>
<dbReference type="InterPro" id="IPR052192">
    <property type="entry name" value="Insect_Ionotropic_Sensory_Rcpt"/>
</dbReference>
<reference evidence="9" key="1">
    <citation type="journal article" date="2023" name="IScience">
        <title>Live-bearing cockroach genome reveals convergent evolutionary mechanisms linked to viviparity in insects and beyond.</title>
        <authorList>
            <person name="Fouks B."/>
            <person name="Harrison M.C."/>
            <person name="Mikhailova A.A."/>
            <person name="Marchal E."/>
            <person name="English S."/>
            <person name="Carruthers M."/>
            <person name="Jennings E.C."/>
            <person name="Chiamaka E.L."/>
            <person name="Frigard R.A."/>
            <person name="Pippel M."/>
            <person name="Attardo G.M."/>
            <person name="Benoit J.B."/>
            <person name="Bornberg-Bauer E."/>
            <person name="Tobe S.S."/>
        </authorList>
    </citation>
    <scope>NUCLEOTIDE SEQUENCE</scope>
    <source>
        <strain evidence="9">Stay&amp;Tobe</strain>
    </source>
</reference>
<feature type="transmembrane region" description="Helical" evidence="8">
    <location>
        <begin position="348"/>
        <end position="367"/>
    </location>
</feature>
<evidence type="ECO:0000256" key="2">
    <source>
        <dbReference type="ARBA" id="ARBA00022475"/>
    </source>
</evidence>
<comment type="subcellular location">
    <subcellularLocation>
        <location evidence="1">Cell membrane</location>
        <topology evidence="1">Multi-pass membrane protein</topology>
    </subcellularLocation>
</comment>
<evidence type="ECO:0000256" key="5">
    <source>
        <dbReference type="ARBA" id="ARBA00023136"/>
    </source>
</evidence>
<feature type="transmembrane region" description="Helical" evidence="8">
    <location>
        <begin position="317"/>
        <end position="336"/>
    </location>
</feature>
<accession>A0AAD8EDD7</accession>
<keyword evidence="6" id="KW-0675">Receptor</keyword>